<dbReference type="KEGG" id="cyp:PCC8801_2142"/>
<dbReference type="HOGENOM" id="CLU_100965_2_0_3"/>
<dbReference type="OrthoDB" id="7362103at2"/>
<dbReference type="RefSeq" id="WP_012595442.1">
    <property type="nucleotide sequence ID" value="NC_011726.1"/>
</dbReference>
<evidence type="ECO:0000313" key="3">
    <source>
        <dbReference type="EMBL" id="ACK66174.1"/>
    </source>
</evidence>
<accession>B7K027</accession>
<name>B7K027_RIPO1</name>
<evidence type="ECO:0000259" key="2">
    <source>
        <dbReference type="Pfam" id="PF13778"/>
    </source>
</evidence>
<dbReference type="Proteomes" id="UP000008204">
    <property type="component" value="Chromosome"/>
</dbReference>
<keyword evidence="1" id="KW-0732">Signal</keyword>
<dbReference type="Pfam" id="PF13778">
    <property type="entry name" value="DUF4174"/>
    <property type="match status" value="1"/>
</dbReference>
<evidence type="ECO:0000256" key="1">
    <source>
        <dbReference type="ARBA" id="ARBA00022729"/>
    </source>
</evidence>
<reference evidence="4" key="1">
    <citation type="journal article" date="2011" name="MBio">
        <title>Novel metabolic attributes of the genus Cyanothece, comprising a group of unicellular nitrogen-fixing Cyanobacteria.</title>
        <authorList>
            <person name="Bandyopadhyay A."/>
            <person name="Elvitigala T."/>
            <person name="Welsh E."/>
            <person name="Stockel J."/>
            <person name="Liberton M."/>
            <person name="Min H."/>
            <person name="Sherman L.A."/>
            <person name="Pakrasi H.B."/>
        </authorList>
    </citation>
    <scope>NUCLEOTIDE SEQUENCE [LARGE SCALE GENOMIC DNA]</scope>
    <source>
        <strain evidence="4">PCC 8801</strain>
    </source>
</reference>
<gene>
    <name evidence="3" type="ordered locus">PCC8801_2142</name>
</gene>
<proteinExistence type="predicted"/>
<dbReference type="STRING" id="41431.PCC8801_2142"/>
<feature type="domain" description="DUF4174" evidence="2">
    <location>
        <begin position="30"/>
        <end position="146"/>
    </location>
</feature>
<dbReference type="AlphaFoldDB" id="B7K027"/>
<organism evidence="3 4">
    <name type="scientific">Rippkaea orientalis (strain PCC 8801 / RF-1)</name>
    <name type="common">Cyanothece sp. (strain PCC 8801)</name>
    <dbReference type="NCBI Taxonomy" id="41431"/>
    <lineage>
        <taxon>Bacteria</taxon>
        <taxon>Bacillati</taxon>
        <taxon>Cyanobacteriota</taxon>
        <taxon>Cyanophyceae</taxon>
        <taxon>Oscillatoriophycideae</taxon>
        <taxon>Chroococcales</taxon>
        <taxon>Aphanothecaceae</taxon>
        <taxon>Rippkaea</taxon>
        <taxon>Rippkaea orientalis</taxon>
    </lineage>
</organism>
<dbReference type="eggNOG" id="ENOG5033B8F">
    <property type="taxonomic scope" value="Bacteria"/>
</dbReference>
<evidence type="ECO:0000313" key="4">
    <source>
        <dbReference type="Proteomes" id="UP000008204"/>
    </source>
</evidence>
<dbReference type="EMBL" id="CP001287">
    <property type="protein sequence ID" value="ACK66174.1"/>
    <property type="molecule type" value="Genomic_DNA"/>
</dbReference>
<dbReference type="InterPro" id="IPR025232">
    <property type="entry name" value="DUF4174"/>
</dbReference>
<sequence>MKKNLFSLILFLGAIATSLSYFPVWAQNDPLESYRWQHRLLLVFAPKVNDPRLTEFKQAISTVQCEFNDRDLLLGVFANDTRSRIGKRDLTSYDVAALRSSYGIKSNDFAVILIGKDGMRKSHLSEVPEMKQIFEQIDAMPMRQEEISNSTNSCLSNP</sequence>
<protein>
    <recommendedName>
        <fullName evidence="2">DUF4174 domain-containing protein</fullName>
    </recommendedName>
</protein>
<keyword evidence="4" id="KW-1185">Reference proteome</keyword>